<organism evidence="1 2">
    <name type="scientific">Penicillium digitatum (strain PHI26 / CECT 20796)</name>
    <name type="common">Green mold</name>
    <dbReference type="NCBI Taxonomy" id="1170229"/>
    <lineage>
        <taxon>Eukaryota</taxon>
        <taxon>Fungi</taxon>
        <taxon>Dikarya</taxon>
        <taxon>Ascomycota</taxon>
        <taxon>Pezizomycotina</taxon>
        <taxon>Eurotiomycetes</taxon>
        <taxon>Eurotiomycetidae</taxon>
        <taxon>Eurotiales</taxon>
        <taxon>Aspergillaceae</taxon>
        <taxon>Penicillium</taxon>
    </lineage>
</organism>
<accession>K9FCE4</accession>
<sequence length="60" mass="6695">MTQTGVSDNCPRWHFRQCVLANIMSAGEKSLKSDFPSGEDIIIAQFNKAPSAHERLEMSL</sequence>
<proteinExistence type="predicted"/>
<comment type="caution">
    <text evidence="1">The sequence shown here is derived from an EMBL/GenBank/DDBJ whole genome shotgun (WGS) entry which is preliminary data.</text>
</comment>
<dbReference type="HOGENOM" id="CLU_2942496_0_0_1"/>
<gene>
    <name evidence="1" type="ORF">PDIG_75590</name>
</gene>
<dbReference type="InParanoid" id="K9FCE4"/>
<dbReference type="EMBL" id="AKCT01000267">
    <property type="protein sequence ID" value="EKV07045.1"/>
    <property type="molecule type" value="Genomic_DNA"/>
</dbReference>
<reference evidence="2" key="1">
    <citation type="journal article" date="2012" name="BMC Genomics">
        <title>Genome sequence of the necrotrophic fungus Penicillium digitatum, the main postharvest pathogen of citrus.</title>
        <authorList>
            <person name="Marcet-Houben M."/>
            <person name="Ballester A.-R."/>
            <person name="de la Fuente B."/>
            <person name="Harries E."/>
            <person name="Marcos J.F."/>
            <person name="Gonzalez-Candelas L."/>
            <person name="Gabaldon T."/>
        </authorList>
    </citation>
    <scope>NUCLEOTIDE SEQUENCE [LARGE SCALE GENOMIC DNA]</scope>
    <source>
        <strain evidence="2">PHI26 / CECT 20796</strain>
    </source>
</reference>
<dbReference type="Proteomes" id="UP000009882">
    <property type="component" value="Unassembled WGS sequence"/>
</dbReference>
<dbReference type="OrthoDB" id="2142759at2759"/>
<dbReference type="AlphaFoldDB" id="K9FCE4"/>
<evidence type="ECO:0000313" key="2">
    <source>
        <dbReference type="Proteomes" id="UP000009882"/>
    </source>
</evidence>
<keyword evidence="2" id="KW-1185">Reference proteome</keyword>
<name>K9FCE4_PEND2</name>
<evidence type="ECO:0000313" key="1">
    <source>
        <dbReference type="EMBL" id="EKV07045.1"/>
    </source>
</evidence>
<protein>
    <submittedName>
        <fullName evidence="1">Uncharacterized protein</fullName>
    </submittedName>
</protein>